<evidence type="ECO:0000259" key="1">
    <source>
        <dbReference type="SMART" id="SM00382"/>
    </source>
</evidence>
<name>A0A8J3CZU5_9BACT</name>
<evidence type="ECO:0000313" key="2">
    <source>
        <dbReference type="EMBL" id="GHB51013.1"/>
    </source>
</evidence>
<dbReference type="CDD" id="cd00009">
    <property type="entry name" value="AAA"/>
    <property type="match status" value="1"/>
</dbReference>
<protein>
    <recommendedName>
        <fullName evidence="1">AAA+ ATPase domain-containing protein</fullName>
    </recommendedName>
</protein>
<dbReference type="Pfam" id="PF07728">
    <property type="entry name" value="AAA_5"/>
    <property type="match status" value="1"/>
</dbReference>
<dbReference type="RefSeq" id="WP_189585880.1">
    <property type="nucleotide sequence ID" value="NZ_BMYF01000027.1"/>
</dbReference>
<dbReference type="PANTHER" id="PTHR37291">
    <property type="entry name" value="5-METHYLCYTOSINE-SPECIFIC RESTRICTION ENZYME B"/>
    <property type="match status" value="1"/>
</dbReference>
<dbReference type="SUPFAM" id="SSF52540">
    <property type="entry name" value="P-loop containing nucleoside triphosphate hydrolases"/>
    <property type="match status" value="1"/>
</dbReference>
<dbReference type="PANTHER" id="PTHR37291:SF1">
    <property type="entry name" value="TYPE IV METHYL-DIRECTED RESTRICTION ENZYME ECOKMCRB SUBUNIT"/>
    <property type="match status" value="1"/>
</dbReference>
<dbReference type="InterPro" id="IPR003593">
    <property type="entry name" value="AAA+_ATPase"/>
</dbReference>
<comment type="caution">
    <text evidence="2">The sequence shown here is derived from an EMBL/GenBank/DDBJ whole genome shotgun (WGS) entry which is preliminary data.</text>
</comment>
<dbReference type="GO" id="GO:0005524">
    <property type="term" value="F:ATP binding"/>
    <property type="evidence" value="ECO:0007669"/>
    <property type="project" value="InterPro"/>
</dbReference>
<dbReference type="AlphaFoldDB" id="A0A8J3CZU5"/>
<keyword evidence="3" id="KW-1185">Reference proteome</keyword>
<dbReference type="EMBL" id="BMYF01000027">
    <property type="protein sequence ID" value="GHB51013.1"/>
    <property type="molecule type" value="Genomic_DNA"/>
</dbReference>
<dbReference type="InterPro" id="IPR052934">
    <property type="entry name" value="Methyl-DNA_Rec/Restrict_Enz"/>
</dbReference>
<evidence type="ECO:0000313" key="3">
    <source>
        <dbReference type="Proteomes" id="UP000642809"/>
    </source>
</evidence>
<dbReference type="SMART" id="SM00382">
    <property type="entry name" value="AAA"/>
    <property type="match status" value="1"/>
</dbReference>
<dbReference type="Proteomes" id="UP000642809">
    <property type="component" value="Unassembled WGS sequence"/>
</dbReference>
<organism evidence="2 3">
    <name type="scientific">Mongoliitalea lutea</name>
    <dbReference type="NCBI Taxonomy" id="849756"/>
    <lineage>
        <taxon>Bacteria</taxon>
        <taxon>Pseudomonadati</taxon>
        <taxon>Bacteroidota</taxon>
        <taxon>Cytophagia</taxon>
        <taxon>Cytophagales</taxon>
        <taxon>Cyclobacteriaceae</taxon>
        <taxon>Mongoliitalea</taxon>
    </lineage>
</organism>
<proteinExistence type="predicted"/>
<reference evidence="2" key="2">
    <citation type="submission" date="2020-09" db="EMBL/GenBank/DDBJ databases">
        <authorList>
            <person name="Sun Q."/>
            <person name="Kim S."/>
        </authorList>
    </citation>
    <scope>NUCLEOTIDE SEQUENCE</scope>
    <source>
        <strain evidence="2">KCTC 23224</strain>
    </source>
</reference>
<dbReference type="Gene3D" id="3.40.50.300">
    <property type="entry name" value="P-loop containing nucleotide triphosphate hydrolases"/>
    <property type="match status" value="1"/>
</dbReference>
<dbReference type="InterPro" id="IPR027417">
    <property type="entry name" value="P-loop_NTPase"/>
</dbReference>
<gene>
    <name evidence="2" type="ORF">GCM10008106_34740</name>
</gene>
<reference evidence="2" key="1">
    <citation type="journal article" date="2014" name="Int. J. Syst. Evol. Microbiol.">
        <title>Complete genome sequence of Corynebacterium casei LMG S-19264T (=DSM 44701T), isolated from a smear-ripened cheese.</title>
        <authorList>
            <consortium name="US DOE Joint Genome Institute (JGI-PGF)"/>
            <person name="Walter F."/>
            <person name="Albersmeier A."/>
            <person name="Kalinowski J."/>
            <person name="Ruckert C."/>
        </authorList>
    </citation>
    <scope>NUCLEOTIDE SEQUENCE</scope>
    <source>
        <strain evidence="2">KCTC 23224</strain>
    </source>
</reference>
<accession>A0A8J3CZU5</accession>
<feature type="domain" description="AAA+ ATPase" evidence="1">
    <location>
        <begin position="213"/>
        <end position="372"/>
    </location>
</feature>
<dbReference type="InterPro" id="IPR011704">
    <property type="entry name" value="ATPase_dyneun-rel_AAA"/>
</dbReference>
<sequence>MIQDVITLIEEWAAEFGANNENEFSKSYILRENIKPDVLKDNGAYFGFIHPDEETSGAYHDYSFVIFPTEEHKPWVVSFCVGSSNFKRDYELASRPGLKRLFTKLTNNDGYCSTDFTNTTSSLPSSFSKNSKIQHLSRTIGKYSQVINCCQIIDNPLNEEGKKYIKGFLAAYAKIREWPTNSQHRNAVSNALKPFLKEDKVKDLETIQKLIKERKFVILQGPPGTGKTTLAKEIATKSSAKNFFTQFHAETTYSDFIYGIRPNLNSGNLSYEGSLGNLAEAVSYARDNPKEDIVLVIDEINRANLSNVLGPVFYLFEHKMKEADVSIKVAPGLEIKQLPSNFYVIATMNTADRSLAVVDFALRRRFAWYTVKPKPILSSNFYKDDFNKIAEIFDWHATSNELNLQPGQGYFIAESENEIENRIRYEIFPLIKEYIQEGLLTSAIEEFNSYFIDRINQPLFE</sequence>
<dbReference type="GO" id="GO:0016887">
    <property type="term" value="F:ATP hydrolysis activity"/>
    <property type="evidence" value="ECO:0007669"/>
    <property type="project" value="InterPro"/>
</dbReference>